<feature type="chain" id="PRO_5007829416" evidence="2">
    <location>
        <begin position="29"/>
        <end position="527"/>
    </location>
</feature>
<reference evidence="3 4" key="1">
    <citation type="submission" date="2013-07" db="EMBL/GenBank/DDBJ databases">
        <title>Comparative Genomic and Metabolomic Analysis of Twelve Strains of Pseudoalteromonas luteoviolacea.</title>
        <authorList>
            <person name="Vynne N.G."/>
            <person name="Mansson M."/>
            <person name="Gram L."/>
        </authorList>
    </citation>
    <scope>NUCLEOTIDE SEQUENCE [LARGE SCALE GENOMIC DNA]</scope>
    <source>
        <strain evidence="3 4">H33</strain>
    </source>
</reference>
<dbReference type="PROSITE" id="PS51257">
    <property type="entry name" value="PROKAR_LIPOPROTEIN"/>
    <property type="match status" value="1"/>
</dbReference>
<evidence type="ECO:0000256" key="1">
    <source>
        <dbReference type="SAM" id="MobiDB-lite"/>
    </source>
</evidence>
<proteinExistence type="predicted"/>
<gene>
    <name evidence="3" type="ORF">N476_18130</name>
</gene>
<dbReference type="OrthoDB" id="6291715at2"/>
<dbReference type="PATRIC" id="fig|1365251.3.peg.2930"/>
<dbReference type="AlphaFoldDB" id="A0A161Y138"/>
<evidence type="ECO:0000313" key="4">
    <source>
        <dbReference type="Proteomes" id="UP000076503"/>
    </source>
</evidence>
<evidence type="ECO:0000256" key="2">
    <source>
        <dbReference type="SAM" id="SignalP"/>
    </source>
</evidence>
<protein>
    <submittedName>
        <fullName evidence="3">Uncharacterized protein</fullName>
    </submittedName>
</protein>
<evidence type="ECO:0000313" key="3">
    <source>
        <dbReference type="EMBL" id="KZN49710.1"/>
    </source>
</evidence>
<dbReference type="EMBL" id="AUXZ01000080">
    <property type="protein sequence ID" value="KZN49710.1"/>
    <property type="molecule type" value="Genomic_DNA"/>
</dbReference>
<dbReference type="Proteomes" id="UP000076503">
    <property type="component" value="Unassembled WGS sequence"/>
</dbReference>
<sequence>MGKRRHYFNRGLLAICLASLVGCGSSESGPVSPLPEEPVSELPEEPVQPNPPTNKLPEPQQNLKALKATAEEYSKDTTAWMEQEGIDCTLEPVQSRHELCEQVRINFTDGQFDSERVDDNQTILVLDREIALQVALRYRSRMKAAYAYDAESNKFVADNPNLLLSGVGAKILSELDKFTFTDVESGESLPGFASAFWLGELGNQYAQRVPQDEFNSETNSHQNAHGNRVIGYMAEFAPRAGFVIIDIRKFRPFEANHELVCQKDSNALLAKFQVAADSLKQDVLQKHGVRFVNYSGSHTADMISDVFNKHCDGLLTIEEASSMLLSLQPLYEVMFNSEDVLGLQSALHEADPLSHALDVIEFDNRLRIASFTTGVHDSQLDKTGEQFWRETASEYADEFNMHETVDMFINTGAETFPKLGSNSTPKMHFDAFGLRYAPDYEKHTSWIAPAATVYALYLQSLQLQADENWAFSPAQLKSIMVPKTCFSNEDDTDFIKGFARQGGDCRLQDPVKFKASELQRIGYLNIE</sequence>
<comment type="caution">
    <text evidence="3">The sequence shown here is derived from an EMBL/GenBank/DDBJ whole genome shotgun (WGS) entry which is preliminary data.</text>
</comment>
<feature type="region of interest" description="Disordered" evidence="1">
    <location>
        <begin position="27"/>
        <end position="59"/>
    </location>
</feature>
<name>A0A161Y138_9GAMM</name>
<organism evidence="3 4">
    <name type="scientific">Pseudoalteromonas luteoviolacea H33</name>
    <dbReference type="NCBI Taxonomy" id="1365251"/>
    <lineage>
        <taxon>Bacteria</taxon>
        <taxon>Pseudomonadati</taxon>
        <taxon>Pseudomonadota</taxon>
        <taxon>Gammaproteobacteria</taxon>
        <taxon>Alteromonadales</taxon>
        <taxon>Pseudoalteromonadaceae</taxon>
        <taxon>Pseudoalteromonas</taxon>
    </lineage>
</organism>
<dbReference type="RefSeq" id="WP_063362331.1">
    <property type="nucleotide sequence ID" value="NZ_AUXZ01000080.1"/>
</dbReference>
<accession>A0A161Y138</accession>
<keyword evidence="2" id="KW-0732">Signal</keyword>
<feature type="signal peptide" evidence="2">
    <location>
        <begin position="1"/>
        <end position="28"/>
    </location>
</feature>